<evidence type="ECO:0000313" key="2">
    <source>
        <dbReference type="EMBL" id="OMI34474.1"/>
    </source>
</evidence>
<evidence type="ECO:0000313" key="3">
    <source>
        <dbReference type="Proteomes" id="UP000186168"/>
    </source>
</evidence>
<dbReference type="Proteomes" id="UP000186168">
    <property type="component" value="Unassembled WGS sequence"/>
</dbReference>
<organism evidence="2 3">
    <name type="scientific">Streptomyces sparsogenes DSM 40356</name>
    <dbReference type="NCBI Taxonomy" id="1331668"/>
    <lineage>
        <taxon>Bacteria</taxon>
        <taxon>Bacillati</taxon>
        <taxon>Actinomycetota</taxon>
        <taxon>Actinomycetes</taxon>
        <taxon>Kitasatosporales</taxon>
        <taxon>Streptomycetaceae</taxon>
        <taxon>Streptomyces</taxon>
    </lineage>
</organism>
<dbReference type="AlphaFoldDB" id="A0A1R1S857"/>
<evidence type="ECO:0000256" key="1">
    <source>
        <dbReference type="SAM" id="MobiDB-lite"/>
    </source>
</evidence>
<accession>A0A1R1S857</accession>
<sequence length="109" mass="12169">MPSDKYEKYGKGEPPTDPNAEYMTIQETAYVLKCSVKTVTRLLDELDLKSKPGNRIVTDSATRRALYEHRIEGPKRPRRTTRRPRKTAATKASKSSAATRVTSDLATAA</sequence>
<feature type="compositionally biased region" description="Basic and acidic residues" evidence="1">
    <location>
        <begin position="1"/>
        <end position="11"/>
    </location>
</feature>
<dbReference type="RefSeq" id="WP_065966525.1">
    <property type="nucleotide sequence ID" value="NZ_ASQP01000469.1"/>
</dbReference>
<dbReference type="EMBL" id="ASQP01000469">
    <property type="protein sequence ID" value="OMI34474.1"/>
    <property type="molecule type" value="Genomic_DNA"/>
</dbReference>
<dbReference type="GeneID" id="96746609"/>
<dbReference type="STRING" id="67365.GCA_001704635_01660"/>
<feature type="compositionally biased region" description="Low complexity" evidence="1">
    <location>
        <begin position="89"/>
        <end position="100"/>
    </location>
</feature>
<feature type="region of interest" description="Disordered" evidence="1">
    <location>
        <begin position="59"/>
        <end position="109"/>
    </location>
</feature>
<proteinExistence type="predicted"/>
<feature type="compositionally biased region" description="Basic residues" evidence="1">
    <location>
        <begin position="76"/>
        <end position="88"/>
    </location>
</feature>
<feature type="compositionally biased region" description="Basic and acidic residues" evidence="1">
    <location>
        <begin position="61"/>
        <end position="75"/>
    </location>
</feature>
<name>A0A1R1S857_9ACTN</name>
<gene>
    <name evidence="2" type="ORF">SPAR_36861</name>
</gene>
<reference evidence="2 3" key="1">
    <citation type="submission" date="2013-05" db="EMBL/GenBank/DDBJ databases">
        <title>Genome sequence of Streptomyces sparsogenes DSM 40356.</title>
        <authorList>
            <person name="Coyne S."/>
            <person name="Seebeck F.P."/>
        </authorList>
    </citation>
    <scope>NUCLEOTIDE SEQUENCE [LARGE SCALE GENOMIC DNA]</scope>
    <source>
        <strain evidence="2 3">DSM 40356</strain>
    </source>
</reference>
<protein>
    <submittedName>
        <fullName evidence="2">Uncharacterized protein</fullName>
    </submittedName>
</protein>
<feature type="region of interest" description="Disordered" evidence="1">
    <location>
        <begin position="1"/>
        <end position="20"/>
    </location>
</feature>
<keyword evidence="3" id="KW-1185">Reference proteome</keyword>
<comment type="caution">
    <text evidence="2">The sequence shown here is derived from an EMBL/GenBank/DDBJ whole genome shotgun (WGS) entry which is preliminary data.</text>
</comment>